<name>A0A5J4LSB6_9ACTN</name>
<dbReference type="AlphaFoldDB" id="A0A5J4LSB6"/>
<organism evidence="2 3">
    <name type="scientific">Streptomyces angustmyceticus</name>
    <dbReference type="NCBI Taxonomy" id="285578"/>
    <lineage>
        <taxon>Bacteria</taxon>
        <taxon>Bacillati</taxon>
        <taxon>Actinomycetota</taxon>
        <taxon>Actinomycetes</taxon>
        <taxon>Kitasatosporales</taxon>
        <taxon>Streptomycetaceae</taxon>
        <taxon>Streptomyces</taxon>
    </lineage>
</organism>
<feature type="compositionally biased region" description="Basic and acidic residues" evidence="1">
    <location>
        <begin position="1"/>
        <end position="21"/>
    </location>
</feature>
<evidence type="ECO:0000313" key="3">
    <source>
        <dbReference type="Proteomes" id="UP000325598"/>
    </source>
</evidence>
<feature type="region of interest" description="Disordered" evidence="1">
    <location>
        <begin position="1"/>
        <end position="30"/>
    </location>
</feature>
<reference evidence="2 3" key="1">
    <citation type="submission" date="2019-10" db="EMBL/GenBank/DDBJ databases">
        <title>Whole genome shotgun sequence of Streptomyces angustmyceticus NBRC 3934.</title>
        <authorList>
            <person name="Hosoyama A."/>
            <person name="Ichikawa N."/>
            <person name="Kimura A."/>
            <person name="Kitahashi Y."/>
            <person name="Komaki H."/>
            <person name="Uohara A."/>
        </authorList>
    </citation>
    <scope>NUCLEOTIDE SEQUENCE [LARGE SCALE GENOMIC DNA]</scope>
    <source>
        <strain evidence="2 3">NBRC 3934</strain>
    </source>
</reference>
<gene>
    <name evidence="2" type="ORF">San01_68840</name>
</gene>
<proteinExistence type="predicted"/>
<dbReference type="Proteomes" id="UP000325598">
    <property type="component" value="Unassembled WGS sequence"/>
</dbReference>
<sequence length="95" mass="10006">MPAEAERAVDDDRAGLRESGGEHVQTPLEHDGDVASAVGHATAPLRSARLRAAGAHRFLIRSLRWLMCLPMGWAAGGAPAAGWGMPHVPLGPRPL</sequence>
<evidence type="ECO:0000313" key="2">
    <source>
        <dbReference type="EMBL" id="GES34396.1"/>
    </source>
</evidence>
<dbReference type="EMBL" id="BLAG01000028">
    <property type="protein sequence ID" value="GES34396.1"/>
    <property type="molecule type" value="Genomic_DNA"/>
</dbReference>
<evidence type="ECO:0000256" key="1">
    <source>
        <dbReference type="SAM" id="MobiDB-lite"/>
    </source>
</evidence>
<keyword evidence="3" id="KW-1185">Reference proteome</keyword>
<comment type="caution">
    <text evidence="2">The sequence shown here is derived from an EMBL/GenBank/DDBJ whole genome shotgun (WGS) entry which is preliminary data.</text>
</comment>
<protein>
    <submittedName>
        <fullName evidence="2">Uncharacterized protein</fullName>
    </submittedName>
</protein>
<accession>A0A5J4LSB6</accession>